<dbReference type="SUPFAM" id="SSF51182">
    <property type="entry name" value="RmlC-like cupins"/>
    <property type="match status" value="1"/>
</dbReference>
<dbReference type="PANTHER" id="PTHR43212">
    <property type="entry name" value="QUERCETIN 2,3-DIOXYGENASE"/>
    <property type="match status" value="1"/>
</dbReference>
<dbReference type="Pfam" id="PF17954">
    <property type="entry name" value="Pirin_C_2"/>
    <property type="match status" value="1"/>
</dbReference>
<dbReference type="STRING" id="180332.GCA_000797495_04593"/>
<comment type="caution">
    <text evidence="6">The sequence shown here is derived from an EMBL/GenBank/DDBJ whole genome shotgun (WGS) entry which is preliminary data.</text>
</comment>
<name>A0A4U8Q4X6_9FIRM</name>
<dbReference type="InterPro" id="IPR014710">
    <property type="entry name" value="RmlC-like_jellyroll"/>
</dbReference>
<accession>A0A4U8Q4X6</accession>
<feature type="domain" description="Quercetin 2,3-dioxygenase C-terminal cupin" evidence="5">
    <location>
        <begin position="146"/>
        <end position="229"/>
    </location>
</feature>
<proteinExistence type="inferred from homology"/>
<keyword evidence="7" id="KW-1185">Reference proteome</keyword>
<dbReference type="EMBL" id="QGQD01000062">
    <property type="protein sequence ID" value="TLC99889.1"/>
    <property type="molecule type" value="Genomic_DNA"/>
</dbReference>
<evidence type="ECO:0000259" key="4">
    <source>
        <dbReference type="Pfam" id="PF02678"/>
    </source>
</evidence>
<dbReference type="EC" id="1.13.11.24" evidence="6"/>
<dbReference type="RefSeq" id="WP_138003002.1">
    <property type="nucleotide sequence ID" value="NZ_QGQD01000062.1"/>
</dbReference>
<dbReference type="InterPro" id="IPR012093">
    <property type="entry name" value="Pirin"/>
</dbReference>
<dbReference type="InterPro" id="IPR041602">
    <property type="entry name" value="Quercetinase_C"/>
</dbReference>
<dbReference type="Pfam" id="PF02678">
    <property type="entry name" value="Pirin"/>
    <property type="match status" value="1"/>
</dbReference>
<feature type="binding site" evidence="2">
    <location>
        <position position="59"/>
    </location>
    <ligand>
        <name>Fe cation</name>
        <dbReference type="ChEBI" id="CHEBI:24875"/>
    </ligand>
</feature>
<dbReference type="Gene3D" id="2.60.120.10">
    <property type="entry name" value="Jelly Rolls"/>
    <property type="match status" value="2"/>
</dbReference>
<organism evidence="6 7">
    <name type="scientific">Robinsoniella peoriensis</name>
    <dbReference type="NCBI Taxonomy" id="180332"/>
    <lineage>
        <taxon>Bacteria</taxon>
        <taxon>Bacillati</taxon>
        <taxon>Bacillota</taxon>
        <taxon>Clostridia</taxon>
        <taxon>Lachnospirales</taxon>
        <taxon>Lachnospiraceae</taxon>
        <taxon>Robinsoniella</taxon>
    </lineage>
</organism>
<feature type="binding site" evidence="2">
    <location>
        <position position="103"/>
    </location>
    <ligand>
        <name>Fe cation</name>
        <dbReference type="ChEBI" id="CHEBI:24875"/>
    </ligand>
</feature>
<dbReference type="InterPro" id="IPR011051">
    <property type="entry name" value="RmlC_Cupin_sf"/>
</dbReference>
<evidence type="ECO:0000259" key="5">
    <source>
        <dbReference type="Pfam" id="PF17954"/>
    </source>
</evidence>
<keyword evidence="6" id="KW-0223">Dioxygenase</keyword>
<comment type="similarity">
    <text evidence="1 3">Belongs to the pirin family.</text>
</comment>
<protein>
    <submittedName>
        <fullName evidence="6">Quercetin 2,3-dioxygenase</fullName>
        <ecNumber evidence="6">1.13.11.24</ecNumber>
    </submittedName>
</protein>
<feature type="binding site" evidence="2">
    <location>
        <position position="101"/>
    </location>
    <ligand>
        <name>Fe cation</name>
        <dbReference type="ChEBI" id="CHEBI:24875"/>
    </ligand>
</feature>
<dbReference type="PIRSF" id="PIRSF006232">
    <property type="entry name" value="Pirin"/>
    <property type="match status" value="1"/>
</dbReference>
<evidence type="ECO:0000313" key="7">
    <source>
        <dbReference type="Proteomes" id="UP000306509"/>
    </source>
</evidence>
<reference evidence="6 7" key="1">
    <citation type="journal article" date="2019" name="Anaerobe">
        <title>Detection of Robinsoniella peoriensis in multiple bone samples of a trauma patient.</title>
        <authorList>
            <person name="Schrottner P."/>
            <person name="Hartwich K."/>
            <person name="Bunk B."/>
            <person name="Schober I."/>
            <person name="Helbig S."/>
            <person name="Rudolph W.W."/>
            <person name="Gunzer F."/>
        </authorList>
    </citation>
    <scope>NUCLEOTIDE SEQUENCE [LARGE SCALE GENOMIC DNA]</scope>
    <source>
        <strain evidence="6 7">DSM 106044</strain>
    </source>
</reference>
<evidence type="ECO:0000256" key="3">
    <source>
        <dbReference type="RuleBase" id="RU003457"/>
    </source>
</evidence>
<dbReference type="Proteomes" id="UP000306509">
    <property type="component" value="Unassembled WGS sequence"/>
</dbReference>
<dbReference type="GO" id="GO:0008127">
    <property type="term" value="F:quercetin 2,3-dioxygenase activity"/>
    <property type="evidence" value="ECO:0007669"/>
    <property type="project" value="UniProtKB-EC"/>
</dbReference>
<evidence type="ECO:0000313" key="6">
    <source>
        <dbReference type="EMBL" id="TLC99889.1"/>
    </source>
</evidence>
<evidence type="ECO:0000256" key="2">
    <source>
        <dbReference type="PIRSR" id="PIRSR006232-1"/>
    </source>
</evidence>
<dbReference type="GO" id="GO:0046872">
    <property type="term" value="F:metal ion binding"/>
    <property type="evidence" value="ECO:0007669"/>
    <property type="project" value="UniProtKB-KW"/>
</dbReference>
<keyword evidence="2" id="KW-0479">Metal-binding</keyword>
<evidence type="ECO:0000256" key="1">
    <source>
        <dbReference type="ARBA" id="ARBA00008416"/>
    </source>
</evidence>
<dbReference type="CDD" id="cd02910">
    <property type="entry name" value="cupin_Yhhw_N"/>
    <property type="match status" value="1"/>
</dbReference>
<comment type="cofactor">
    <cofactor evidence="2">
        <name>Fe cation</name>
        <dbReference type="ChEBI" id="CHEBI:24875"/>
    </cofactor>
    <text evidence="2">Binds 1 Fe cation per subunit.</text>
</comment>
<dbReference type="AlphaFoldDB" id="A0A4U8Q4X6"/>
<keyword evidence="6" id="KW-0560">Oxidoreductase</keyword>
<gene>
    <name evidence="6" type="primary">yhhW</name>
    <name evidence="6" type="ORF">DSM106044_03275</name>
</gene>
<keyword evidence="2" id="KW-0408">Iron</keyword>
<dbReference type="PANTHER" id="PTHR43212:SF3">
    <property type="entry name" value="QUERCETIN 2,3-DIOXYGENASE"/>
    <property type="match status" value="1"/>
</dbReference>
<feature type="binding site" evidence="2">
    <location>
        <position position="57"/>
    </location>
    <ligand>
        <name>Fe cation</name>
        <dbReference type="ChEBI" id="CHEBI:24875"/>
    </ligand>
</feature>
<feature type="domain" description="Pirin N-terminal" evidence="4">
    <location>
        <begin position="14"/>
        <end position="118"/>
    </location>
</feature>
<dbReference type="InterPro" id="IPR003829">
    <property type="entry name" value="Pirin_N_dom"/>
</dbReference>
<sequence length="232" mass="26954">MIKKIDHSKMGRSELGWLNSWFHFSFAEYYNPDNMQYGALRVINDDLIQAHTGFDTHPHKNMEIITYVVDGELTHGDSMDNKRTLTRGDIQYMSAGTGIYHSELNESDERLRLLQIWILPDAAEYIPQYGDYTFPWINRLNQWFQIVSSEDGTAPIRIHQDINIFVTQLIQNQSLEYEILPGRQAYLVLIEGRAQLNEVTLEKRDAAEISAGKLTIQAQSEAHIIFFEMKER</sequence>